<dbReference type="EMBL" id="JAHYBZ010000001">
    <property type="protein sequence ID" value="MBW6396221.1"/>
    <property type="molecule type" value="Genomic_DNA"/>
</dbReference>
<evidence type="ECO:0000313" key="2">
    <source>
        <dbReference type="EMBL" id="MBW6396221.1"/>
    </source>
</evidence>
<dbReference type="RefSeq" id="WP_219760613.1">
    <property type="nucleotide sequence ID" value="NZ_JAHYBZ010000001.1"/>
</dbReference>
<gene>
    <name evidence="2" type="ORF">KPL78_00105</name>
</gene>
<sequence>MTRLLLSLAAAIAIAGPAVAQSQHETAARRECMQAMRQQGVRGFAMEYPRYVRTSDGASLNGQMVQGPVRIDFACALDRRATVLDLTMTRRQPN</sequence>
<keyword evidence="3" id="KW-1185">Reference proteome</keyword>
<protein>
    <submittedName>
        <fullName evidence="2">Uncharacterized protein</fullName>
    </submittedName>
</protein>
<reference evidence="2 3" key="1">
    <citation type="submission" date="2021-07" db="EMBL/GenBank/DDBJ databases">
        <authorList>
            <person name="So Y."/>
        </authorList>
    </citation>
    <scope>NUCLEOTIDE SEQUENCE [LARGE SCALE GENOMIC DNA]</scope>
    <source>
        <strain evidence="2 3">HJA6</strain>
    </source>
</reference>
<dbReference type="Proteomes" id="UP001196565">
    <property type="component" value="Unassembled WGS sequence"/>
</dbReference>
<feature type="chain" id="PRO_5046229673" evidence="1">
    <location>
        <begin position="21"/>
        <end position="94"/>
    </location>
</feature>
<name>A0ABS7A1R3_9PROT</name>
<proteinExistence type="predicted"/>
<evidence type="ECO:0000256" key="1">
    <source>
        <dbReference type="SAM" id="SignalP"/>
    </source>
</evidence>
<evidence type="ECO:0000313" key="3">
    <source>
        <dbReference type="Proteomes" id="UP001196565"/>
    </source>
</evidence>
<keyword evidence="1" id="KW-0732">Signal</keyword>
<organism evidence="2 3">
    <name type="scientific">Roseomonas alba</name>
    <dbReference type="NCBI Taxonomy" id="2846776"/>
    <lineage>
        <taxon>Bacteria</taxon>
        <taxon>Pseudomonadati</taxon>
        <taxon>Pseudomonadota</taxon>
        <taxon>Alphaproteobacteria</taxon>
        <taxon>Acetobacterales</taxon>
        <taxon>Roseomonadaceae</taxon>
        <taxon>Roseomonas</taxon>
    </lineage>
</organism>
<feature type="signal peptide" evidence="1">
    <location>
        <begin position="1"/>
        <end position="20"/>
    </location>
</feature>
<accession>A0ABS7A1R3</accession>
<comment type="caution">
    <text evidence="2">The sequence shown here is derived from an EMBL/GenBank/DDBJ whole genome shotgun (WGS) entry which is preliminary data.</text>
</comment>